<name>A0A8H4LUX7_9HYPO</name>
<dbReference type="InterPro" id="IPR052574">
    <property type="entry name" value="CDIRP"/>
</dbReference>
<evidence type="ECO:0000256" key="3">
    <source>
        <dbReference type="SAM" id="MobiDB-lite"/>
    </source>
</evidence>
<keyword evidence="5" id="KW-1185">Reference proteome</keyword>
<feature type="compositionally biased region" description="Basic and acidic residues" evidence="3">
    <location>
        <begin position="801"/>
        <end position="818"/>
    </location>
</feature>
<feature type="region of interest" description="Disordered" evidence="3">
    <location>
        <begin position="145"/>
        <end position="273"/>
    </location>
</feature>
<dbReference type="InterPro" id="IPR001611">
    <property type="entry name" value="Leu-rich_rpt"/>
</dbReference>
<dbReference type="PANTHER" id="PTHR47566:SF1">
    <property type="entry name" value="PROTEIN NUD1"/>
    <property type="match status" value="1"/>
</dbReference>
<feature type="compositionally biased region" description="Polar residues" evidence="3">
    <location>
        <begin position="387"/>
        <end position="403"/>
    </location>
</feature>
<sequence>MDHAWLDSLSEDWVSPPESETSANKLPPLTGATHPKAAPPQSRIPRRTPNGQSCLSSDRSSSPLVLTVRTNESNFSTRRLEGKASMGGDDGQSPSAATSGSVIRNSVKHHSSLMRQSETPEWKRRLVHGKIAYGEQRDLFSSAAAGLQDIFKPPPSSEDVVEPSQTTLPSSPPLHSDLDLNADLESYVASVDDDDDTHGHGATTPSPSPRRPPREFEYTLKAGDLSSTVDDSRLPPGSVPDGQRRNGSSVLLDPGAPQQGAGASRKTSGQSDIRNEYFSPILIGKQSHDGGHVEFAPVEVPIEQLHQKLERLHISQTLMGSLAHPPACAEATEDAAANVESTDAYMRKGGFINLRRGGRSGDSSFYHRGLSSDLGADTSEMLPEESLQASTPKQFPTIRTQESLPGPSFHISRSPTLPRAPFPSPDKRQVRQDSEDQPGGSPLKLFGPYDTFTNQTLLRRISQFEEASGNPSRASLGSPEQESQSPPQGFGSGASPSQRTRAFSRFGGGDLDGYEFPGDASGESGDDSEVRETEAVAPVPALASFPSLQPPRETSPVHEPELFVRRRRNQSFNQGIHQDIQGIQGIHQGIYPGSSTGVPRHNLPSIALNNAPAMTPKRDGDSEGKRPRTSPSKDPTPKRRRTLHRSDVAFGRERHLAAVDSAHRHMQSMMGKKPKDGQPGDGGPTDPSAPPSRSILWPRGTTPSPASSQDGALAGSLLKAAQSNRPSSSSDNGSKAKRQPSIRTQDFVDQAAQIMAMIRSQVRPGLASLEESEAELDGARSQPSLTDSYQESTNEPLSRPPSREGKPLPRIPQRQEDPELIRRLEQYQEQSDAGDAISTLLRSSSPLMSVTQEFVQRHDGYGPMGVGSPIHAYDNIITDLPNVRITPSQPQDYASSGANKDFSADSTGRSTSRTYPTTSSRGSESRRTIMPESVSHLIPDRVGSMYLDKQHNIWIKRRASRSATPAHVLPFDDSEEDPFASIPDLSVDITKELRNLRLATSQNEPVAAQLEPRRSPRSSPSTQARQARGGYLTVSPQERPGPHLASVAREQLSRLGSLGPTSPTASVQGAGRDSGARRRNLTISFSSPIASVIHDVVAEDLDSLEDDPDESHIRSWRHGHQATSRTSSQGAGRPSSVRGPGFMPRPVSRIDEQDEESTVEIQPDEDRQVSVIGQNSMVNHTTPNGRHASFIINPTPNNGTLSLQPDESALIGRNVGKLSLSPMSEFTLDNPEQSFGFEVSYVMGRRHMATGDGSKRVLSMTIRELVDKLGEVEPYEPFWEDITDLDLHDKQLASLHMLDEFCGRIVTLDASGNKLGHLDGIPSTVRQLKVSQNMLTELTSWDHLMNLQYVDVSGNEVKSLSALRNLVHLRSIRADDNQLTSLDGLDLHDGLLSLRARNNAIESLDFATMLLERLTELDLAGNSVSAIHNLELLPALSRLKLRGNRLAQLTVNGRLGALRELDVSDNELTELDLCNLPNIRSVRADRNRIHRLSGFERARRLDSLSLREQRGDLPLDMGFLARAYEIRKLFLSGNYLGSFKPAVDFLNLQLLDLANCGLQKLPASMGQLIPNLRTLNLNFNAVADLSPLQFVPRLKKLLVAGNRLTDSTAVMQLLTEFPHLTQLDVRDNPVTLGFYSPVQVLVPVGRSGYVDPFALPDADPERDELYASRLDETTRLRRRLHQIALVASCRRLRKLDGLDVRRREVLARDDLLETLVAEGLVPELDETLVAQSDESQSKARAPAHEGAEAAQTMAAESKAAAET</sequence>
<feature type="compositionally biased region" description="Polar residues" evidence="3">
    <location>
        <begin position="92"/>
        <end position="104"/>
    </location>
</feature>
<dbReference type="PANTHER" id="PTHR47566">
    <property type="match status" value="1"/>
</dbReference>
<feature type="region of interest" description="Disordered" evidence="3">
    <location>
        <begin position="768"/>
        <end position="818"/>
    </location>
</feature>
<feature type="region of interest" description="Disordered" evidence="3">
    <location>
        <begin position="1003"/>
        <end position="1042"/>
    </location>
</feature>
<dbReference type="GO" id="GO:0061499">
    <property type="term" value="C:outer plaque of mitotic spindle pole body"/>
    <property type="evidence" value="ECO:0007669"/>
    <property type="project" value="TreeGrafter"/>
</dbReference>
<feature type="region of interest" description="Disordered" evidence="3">
    <location>
        <begin position="883"/>
        <end position="935"/>
    </location>
</feature>
<dbReference type="GO" id="GO:0035591">
    <property type="term" value="F:signaling adaptor activity"/>
    <property type="evidence" value="ECO:0007669"/>
    <property type="project" value="TreeGrafter"/>
</dbReference>
<feature type="region of interest" description="Disordered" evidence="3">
    <location>
        <begin position="1729"/>
        <end position="1763"/>
    </location>
</feature>
<dbReference type="SMART" id="SM00365">
    <property type="entry name" value="LRR_SD22"/>
    <property type="match status" value="4"/>
</dbReference>
<keyword evidence="2" id="KW-0677">Repeat</keyword>
<feature type="region of interest" description="Disordered" evidence="3">
    <location>
        <begin position="383"/>
        <end position="449"/>
    </location>
</feature>
<dbReference type="GO" id="GO:0031028">
    <property type="term" value="P:septation initiation signaling"/>
    <property type="evidence" value="ECO:0007669"/>
    <property type="project" value="TreeGrafter"/>
</dbReference>
<dbReference type="PROSITE" id="PS51450">
    <property type="entry name" value="LRR"/>
    <property type="match status" value="4"/>
</dbReference>
<feature type="compositionally biased region" description="Low complexity" evidence="3">
    <location>
        <begin position="723"/>
        <end position="733"/>
    </location>
</feature>
<feature type="compositionally biased region" description="Polar residues" evidence="3">
    <location>
        <begin position="1121"/>
        <end position="1130"/>
    </location>
</feature>
<feature type="region of interest" description="Disordered" evidence="3">
    <location>
        <begin position="587"/>
        <end position="745"/>
    </location>
</feature>
<protein>
    <recommendedName>
        <fullName evidence="6">Septation initiation network scaffold protein cdc11</fullName>
    </recommendedName>
</protein>
<evidence type="ECO:0000256" key="1">
    <source>
        <dbReference type="ARBA" id="ARBA00022614"/>
    </source>
</evidence>
<dbReference type="Proteomes" id="UP000557566">
    <property type="component" value="Unassembled WGS sequence"/>
</dbReference>
<gene>
    <name evidence="4" type="ORF">G6O67_007817</name>
</gene>
<feature type="compositionally biased region" description="Polar residues" evidence="3">
    <location>
        <begin position="68"/>
        <end position="77"/>
    </location>
</feature>
<dbReference type="EMBL" id="JAAVMX010000008">
    <property type="protein sequence ID" value="KAF4505918.1"/>
    <property type="molecule type" value="Genomic_DNA"/>
</dbReference>
<feature type="compositionally biased region" description="Polar residues" evidence="3">
    <location>
        <begin position="469"/>
        <end position="487"/>
    </location>
</feature>
<evidence type="ECO:0000313" key="5">
    <source>
        <dbReference type="Proteomes" id="UP000557566"/>
    </source>
</evidence>
<keyword evidence="1" id="KW-0433">Leucine-rich repeat</keyword>
<feature type="region of interest" description="Disordered" evidence="3">
    <location>
        <begin position="1104"/>
        <end position="1164"/>
    </location>
</feature>
<evidence type="ECO:0000256" key="2">
    <source>
        <dbReference type="ARBA" id="ARBA00022737"/>
    </source>
</evidence>
<feature type="compositionally biased region" description="Polar residues" evidence="3">
    <location>
        <begin position="781"/>
        <end position="796"/>
    </location>
</feature>
<dbReference type="Gene3D" id="3.80.10.10">
    <property type="entry name" value="Ribonuclease Inhibitor"/>
    <property type="match status" value="2"/>
</dbReference>
<dbReference type="SMART" id="SM00369">
    <property type="entry name" value="LRR_TYP"/>
    <property type="match status" value="6"/>
</dbReference>
<feature type="compositionally biased region" description="Low complexity" evidence="3">
    <location>
        <begin position="906"/>
        <end position="922"/>
    </location>
</feature>
<proteinExistence type="predicted"/>
<feature type="region of interest" description="Disordered" evidence="3">
    <location>
        <begin position="1054"/>
        <end position="1075"/>
    </location>
</feature>
<feature type="compositionally biased region" description="Polar residues" evidence="3">
    <location>
        <begin position="701"/>
        <end position="710"/>
    </location>
</feature>
<dbReference type="SUPFAM" id="SSF52058">
    <property type="entry name" value="L domain-like"/>
    <property type="match status" value="1"/>
</dbReference>
<feature type="compositionally biased region" description="Basic and acidic residues" evidence="3">
    <location>
        <begin position="616"/>
        <end position="626"/>
    </location>
</feature>
<dbReference type="SMART" id="SM00364">
    <property type="entry name" value="LRR_BAC"/>
    <property type="match status" value="5"/>
</dbReference>
<dbReference type="InterPro" id="IPR003591">
    <property type="entry name" value="Leu-rich_rpt_typical-subtyp"/>
</dbReference>
<feature type="compositionally biased region" description="Basic and acidic residues" evidence="3">
    <location>
        <begin position="425"/>
        <end position="434"/>
    </location>
</feature>
<feature type="compositionally biased region" description="Low complexity" evidence="3">
    <location>
        <begin position="162"/>
        <end position="175"/>
    </location>
</feature>
<comment type="caution">
    <text evidence="4">The sequence shown here is derived from an EMBL/GenBank/DDBJ whole genome shotgun (WGS) entry which is preliminary data.</text>
</comment>
<dbReference type="OrthoDB" id="7451790at2759"/>
<evidence type="ECO:0000313" key="4">
    <source>
        <dbReference type="EMBL" id="KAF4505918.1"/>
    </source>
</evidence>
<evidence type="ECO:0008006" key="6">
    <source>
        <dbReference type="Google" id="ProtNLM"/>
    </source>
</evidence>
<organism evidence="4 5">
    <name type="scientific">Ophiocordyceps sinensis</name>
    <dbReference type="NCBI Taxonomy" id="72228"/>
    <lineage>
        <taxon>Eukaryota</taxon>
        <taxon>Fungi</taxon>
        <taxon>Dikarya</taxon>
        <taxon>Ascomycota</taxon>
        <taxon>Pezizomycotina</taxon>
        <taxon>Sordariomycetes</taxon>
        <taxon>Hypocreomycetidae</taxon>
        <taxon>Hypocreales</taxon>
        <taxon>Ophiocordycipitaceae</taxon>
        <taxon>Ophiocordyceps</taxon>
    </lineage>
</organism>
<feature type="compositionally biased region" description="Basic and acidic residues" evidence="3">
    <location>
        <begin position="644"/>
        <end position="663"/>
    </location>
</feature>
<dbReference type="InterPro" id="IPR032675">
    <property type="entry name" value="LRR_dom_sf"/>
</dbReference>
<feature type="compositionally biased region" description="Low complexity" evidence="3">
    <location>
        <begin position="53"/>
        <end position="62"/>
    </location>
</feature>
<reference evidence="4 5" key="1">
    <citation type="journal article" date="2020" name="Genome Biol. Evol.">
        <title>A new high-quality draft genome assembly of the Chinese cordyceps Ophiocordyceps sinensis.</title>
        <authorList>
            <person name="Shu R."/>
            <person name="Zhang J."/>
            <person name="Meng Q."/>
            <person name="Zhang H."/>
            <person name="Zhou G."/>
            <person name="Li M."/>
            <person name="Wu P."/>
            <person name="Zhao Y."/>
            <person name="Chen C."/>
            <person name="Qin Q."/>
        </authorList>
    </citation>
    <scope>NUCLEOTIDE SEQUENCE [LARGE SCALE GENOMIC DNA]</scope>
    <source>
        <strain evidence="4 5">IOZ07</strain>
    </source>
</reference>
<feature type="region of interest" description="Disordered" evidence="3">
    <location>
        <begin position="464"/>
        <end position="560"/>
    </location>
</feature>
<feature type="compositionally biased region" description="Polar residues" evidence="3">
    <location>
        <begin position="885"/>
        <end position="898"/>
    </location>
</feature>
<accession>A0A8H4LUX7</accession>
<dbReference type="GO" id="GO:1902412">
    <property type="term" value="P:regulation of mitotic cytokinesis"/>
    <property type="evidence" value="ECO:0007669"/>
    <property type="project" value="TreeGrafter"/>
</dbReference>
<feature type="region of interest" description="Disordered" evidence="3">
    <location>
        <begin position="1"/>
        <end position="118"/>
    </location>
</feature>